<dbReference type="OrthoDB" id="4726228at2"/>
<protein>
    <submittedName>
        <fullName evidence="2">Uncharacterized protein</fullName>
    </submittedName>
</protein>
<evidence type="ECO:0000313" key="2">
    <source>
        <dbReference type="EMBL" id="TFD50474.1"/>
    </source>
</evidence>
<dbReference type="AlphaFoldDB" id="A0A4R9A1N6"/>
<accession>A0A4R9A1N6</accession>
<evidence type="ECO:0000313" key="3">
    <source>
        <dbReference type="Proteomes" id="UP000297447"/>
    </source>
</evidence>
<sequence>MSTKNRIVSATRAHTVQNSKQYVVKARNGKVQKGAKTTHVEKPASPSRLKTHGSRIGAVPPVENLRGPSKRQLKVAAPTQLSAAPRSTIDAAAAQLLSLIPGLSPQQAQHFIQGLVNTRLSVHALGPALTKLESAATPSTARALQATENVWRELDERYRLLSSTEVATLLGAKGANRAYAASLRAKGHLLGIQRRNSYVYPGFQFTARNPRIKPVIPLLLALATELTWDLEDLTIWLSTPSGYFGGDRPADHLDETETLLSRARDEATVQW</sequence>
<evidence type="ECO:0000256" key="1">
    <source>
        <dbReference type="SAM" id="MobiDB-lite"/>
    </source>
</evidence>
<comment type="caution">
    <text evidence="2">The sequence shown here is derived from an EMBL/GenBank/DDBJ whole genome shotgun (WGS) entry which is preliminary data.</text>
</comment>
<proteinExistence type="predicted"/>
<gene>
    <name evidence="2" type="ORF">E3T55_08520</name>
</gene>
<dbReference type="EMBL" id="SOHE01000041">
    <property type="protein sequence ID" value="TFD50474.1"/>
    <property type="molecule type" value="Genomic_DNA"/>
</dbReference>
<keyword evidence="3" id="KW-1185">Reference proteome</keyword>
<dbReference type="Proteomes" id="UP000297447">
    <property type="component" value="Unassembled WGS sequence"/>
</dbReference>
<feature type="region of interest" description="Disordered" evidence="1">
    <location>
        <begin position="34"/>
        <end position="62"/>
    </location>
</feature>
<reference evidence="2 3" key="1">
    <citation type="submission" date="2019-03" db="EMBL/GenBank/DDBJ databases">
        <title>Genomics of glacier-inhabiting Cryobacterium strains.</title>
        <authorList>
            <person name="Liu Q."/>
            <person name="Xin Y.-H."/>
        </authorList>
    </citation>
    <scope>NUCLEOTIDE SEQUENCE [LARGE SCALE GENOMIC DNA]</scope>
    <source>
        <strain evidence="2 3">Hh14</strain>
    </source>
</reference>
<organism evidence="2 3">
    <name type="scientific">Cryobacterium frigoriphilum</name>
    <dbReference type="NCBI Taxonomy" id="1259150"/>
    <lineage>
        <taxon>Bacteria</taxon>
        <taxon>Bacillati</taxon>
        <taxon>Actinomycetota</taxon>
        <taxon>Actinomycetes</taxon>
        <taxon>Micrococcales</taxon>
        <taxon>Microbacteriaceae</taxon>
        <taxon>Cryobacterium</taxon>
    </lineage>
</organism>
<dbReference type="RefSeq" id="WP_134519149.1">
    <property type="nucleotide sequence ID" value="NZ_SOHE01000041.1"/>
</dbReference>
<name>A0A4R9A1N6_9MICO</name>